<protein>
    <recommendedName>
        <fullName evidence="4">Gliding motility-associated lipoprotein GldH</fullName>
    </recommendedName>
</protein>
<gene>
    <name evidence="2" type="ORF">H4K34_13785</name>
</gene>
<keyword evidence="1" id="KW-0732">Signal</keyword>
<sequence>MKNRLRSSLLGILIILMAAACHDEGMTEISRFSPHNLTSAKGEFYIAEDTLNLDANQTLEIWSDMDYSYSGDQNLLFRVVIFVDGEYLREFYINPSSTENREHESRSQDGDRTSESYYGFNGPIEIQKAGTYNFKVLLMGQKDPSLEIRKADLILKGKK</sequence>
<feature type="chain" id="PRO_5028990685" description="Gliding motility-associated lipoprotein GldH" evidence="1">
    <location>
        <begin position="23"/>
        <end position="159"/>
    </location>
</feature>
<reference evidence="2 3" key="1">
    <citation type="submission" date="2020-08" db="EMBL/GenBank/DDBJ databases">
        <title>Croceimicrobium hydrocarbonivorans gen. nov., sp. nov., a novel marine bacterium isolated from a bacterial consortium that degrades polyethylene terephthalate.</title>
        <authorList>
            <person name="Liu R."/>
        </authorList>
    </citation>
    <scope>NUCLEOTIDE SEQUENCE [LARGE SCALE GENOMIC DNA]</scope>
    <source>
        <strain evidence="2 3">A20-9</strain>
    </source>
</reference>
<evidence type="ECO:0000313" key="3">
    <source>
        <dbReference type="Proteomes" id="UP000516305"/>
    </source>
</evidence>
<evidence type="ECO:0000256" key="1">
    <source>
        <dbReference type="SAM" id="SignalP"/>
    </source>
</evidence>
<accession>A0A7H0VCJ2</accession>
<dbReference type="Proteomes" id="UP000516305">
    <property type="component" value="Chromosome"/>
</dbReference>
<dbReference type="PROSITE" id="PS51257">
    <property type="entry name" value="PROKAR_LIPOPROTEIN"/>
    <property type="match status" value="1"/>
</dbReference>
<dbReference type="AlphaFoldDB" id="A0A7H0VCJ2"/>
<dbReference type="KEGG" id="chyd:H4K34_13785"/>
<dbReference type="EMBL" id="CP060139">
    <property type="protein sequence ID" value="QNR23440.1"/>
    <property type="molecule type" value="Genomic_DNA"/>
</dbReference>
<evidence type="ECO:0008006" key="4">
    <source>
        <dbReference type="Google" id="ProtNLM"/>
    </source>
</evidence>
<feature type="signal peptide" evidence="1">
    <location>
        <begin position="1"/>
        <end position="22"/>
    </location>
</feature>
<name>A0A7H0VCJ2_9FLAO</name>
<keyword evidence="3" id="KW-1185">Reference proteome</keyword>
<organism evidence="2 3">
    <name type="scientific">Croceimicrobium hydrocarbonivorans</name>
    <dbReference type="NCBI Taxonomy" id="2761580"/>
    <lineage>
        <taxon>Bacteria</taxon>
        <taxon>Pseudomonadati</taxon>
        <taxon>Bacteroidota</taxon>
        <taxon>Flavobacteriia</taxon>
        <taxon>Flavobacteriales</taxon>
        <taxon>Owenweeksiaceae</taxon>
        <taxon>Croceimicrobium</taxon>
    </lineage>
</organism>
<proteinExistence type="predicted"/>
<dbReference type="RefSeq" id="WP_210757971.1">
    <property type="nucleotide sequence ID" value="NZ_CP060139.1"/>
</dbReference>
<evidence type="ECO:0000313" key="2">
    <source>
        <dbReference type="EMBL" id="QNR23440.1"/>
    </source>
</evidence>